<dbReference type="KEGG" id="mhev:MHEL_07290"/>
<evidence type="ECO:0000256" key="1">
    <source>
        <dbReference type="SAM" id="MobiDB-lite"/>
    </source>
</evidence>
<dbReference type="Proteomes" id="UP000467148">
    <property type="component" value="Chromosome"/>
</dbReference>
<name>A0A7I7T323_9MYCO</name>
<dbReference type="AlphaFoldDB" id="A0A7I7T323"/>
<dbReference type="EMBL" id="AP022596">
    <property type="protein sequence ID" value="BBY62486.1"/>
    <property type="molecule type" value="Genomic_DNA"/>
</dbReference>
<evidence type="ECO:0000313" key="2">
    <source>
        <dbReference type="EMBL" id="BBY62486.1"/>
    </source>
</evidence>
<dbReference type="RefSeq" id="WP_163746286.1">
    <property type="nucleotide sequence ID" value="NZ_AP022596.1"/>
</dbReference>
<organism evidence="2 3">
    <name type="scientific">Mycolicibacterium helvum</name>
    <dbReference type="NCBI Taxonomy" id="1534349"/>
    <lineage>
        <taxon>Bacteria</taxon>
        <taxon>Bacillati</taxon>
        <taxon>Actinomycetota</taxon>
        <taxon>Actinomycetes</taxon>
        <taxon>Mycobacteriales</taxon>
        <taxon>Mycobacteriaceae</taxon>
        <taxon>Mycolicibacterium</taxon>
    </lineage>
</organism>
<feature type="compositionally biased region" description="Polar residues" evidence="1">
    <location>
        <begin position="321"/>
        <end position="331"/>
    </location>
</feature>
<reference evidence="2 3" key="1">
    <citation type="journal article" date="2019" name="Emerg. Microbes Infect.">
        <title>Comprehensive subspecies identification of 175 nontuberculous mycobacteria species based on 7547 genomic profiles.</title>
        <authorList>
            <person name="Matsumoto Y."/>
            <person name="Kinjo T."/>
            <person name="Motooka D."/>
            <person name="Nabeya D."/>
            <person name="Jung N."/>
            <person name="Uechi K."/>
            <person name="Horii T."/>
            <person name="Iida T."/>
            <person name="Fujita J."/>
            <person name="Nakamura S."/>
        </authorList>
    </citation>
    <scope>NUCLEOTIDE SEQUENCE [LARGE SCALE GENOMIC DNA]</scope>
    <source>
        <strain evidence="2 3">JCM 30396</strain>
    </source>
</reference>
<keyword evidence="3" id="KW-1185">Reference proteome</keyword>
<accession>A0A7I7T323</accession>
<feature type="region of interest" description="Disordered" evidence="1">
    <location>
        <begin position="240"/>
        <end position="358"/>
    </location>
</feature>
<protein>
    <submittedName>
        <fullName evidence="2">Uncharacterized protein</fullName>
    </submittedName>
</protein>
<sequence length="358" mass="36851">MRRGIGAIFSTGMALVVATVVVANPVSAPPSDIRVPAVKLSGDSAVSNAALDRALFAALARNPADSGPAILFKRSVAGVVTNVTLLSGRAVKEASRVRPVVDAASAPAAPPPPSVLPKAVADLLSGALTNVVATNLPAATIDDRALRHAVTSVGDYVGYVSVKAVEVTNEAGTIAPASPKRIAETLATLTHGVDTTITAALRAVAAPLAPPSMAVQEIRTEVRKQLTELADRLRRSVPAPPRIVPVTRPAPVDRTTSSQATLGHGRGTTVTTKPAASTDRTDPGLTKHATVNGATDLSDGNKAVPHKKAPQSPLRQRAEATLSQVRDSLNQARDALEHLGNALPKAAAPPKPARPHRH</sequence>
<proteinExistence type="predicted"/>
<evidence type="ECO:0000313" key="3">
    <source>
        <dbReference type="Proteomes" id="UP000467148"/>
    </source>
</evidence>
<gene>
    <name evidence="2" type="ORF">MHEL_07290</name>
</gene>